<feature type="region of interest" description="Interaction with substrate tRNA" evidence="10">
    <location>
        <begin position="33"/>
        <end position="36"/>
    </location>
</feature>
<gene>
    <name evidence="10" type="primary">miaA</name>
    <name evidence="14" type="ORF">AMJ83_06660</name>
</gene>
<dbReference type="NCBIfam" id="TIGR00174">
    <property type="entry name" value="miaA"/>
    <property type="match status" value="1"/>
</dbReference>
<dbReference type="Proteomes" id="UP000051373">
    <property type="component" value="Unassembled WGS sequence"/>
</dbReference>
<dbReference type="EMBL" id="LJUJ01000012">
    <property type="protein sequence ID" value="KPK63455.1"/>
    <property type="molecule type" value="Genomic_DNA"/>
</dbReference>
<evidence type="ECO:0000313" key="15">
    <source>
        <dbReference type="Proteomes" id="UP000051373"/>
    </source>
</evidence>
<dbReference type="GO" id="GO:0052381">
    <property type="term" value="F:tRNA dimethylallyltransferase activity"/>
    <property type="evidence" value="ECO:0007669"/>
    <property type="project" value="UniProtKB-UniRule"/>
</dbReference>
<evidence type="ECO:0000256" key="9">
    <source>
        <dbReference type="ARBA" id="ARBA00049563"/>
    </source>
</evidence>
<feature type="region of interest" description="Interaction with substrate tRNA" evidence="10">
    <location>
        <begin position="157"/>
        <end position="161"/>
    </location>
</feature>
<evidence type="ECO:0000256" key="5">
    <source>
        <dbReference type="ARBA" id="ARBA00022694"/>
    </source>
</evidence>
<dbReference type="GO" id="GO:0006400">
    <property type="term" value="P:tRNA modification"/>
    <property type="evidence" value="ECO:0007669"/>
    <property type="project" value="TreeGrafter"/>
</dbReference>
<comment type="caution">
    <text evidence="10">Lacks conserved residue(s) required for the propagation of feature annotation.</text>
</comment>
<keyword evidence="6 10" id="KW-0547">Nucleotide-binding</keyword>
<evidence type="ECO:0000256" key="11">
    <source>
        <dbReference type="RuleBase" id="RU003783"/>
    </source>
</evidence>
<comment type="subunit">
    <text evidence="10">Monomer.</text>
</comment>
<reference evidence="14 15" key="1">
    <citation type="journal article" date="2015" name="Microbiome">
        <title>Genomic resolution of linkages in carbon, nitrogen, and sulfur cycling among widespread estuary sediment bacteria.</title>
        <authorList>
            <person name="Baker B.J."/>
            <person name="Lazar C.S."/>
            <person name="Teske A.P."/>
            <person name="Dick G.J."/>
        </authorList>
    </citation>
    <scope>NUCLEOTIDE SEQUENCE [LARGE SCALE GENOMIC DNA]</scope>
    <source>
        <strain evidence="14">SM23_42</strain>
    </source>
</reference>
<dbReference type="HAMAP" id="MF_00185">
    <property type="entry name" value="IPP_trans"/>
    <property type="match status" value="1"/>
</dbReference>
<dbReference type="PANTHER" id="PTHR11088">
    <property type="entry name" value="TRNA DIMETHYLALLYLTRANSFERASE"/>
    <property type="match status" value="1"/>
</dbReference>
<evidence type="ECO:0000256" key="8">
    <source>
        <dbReference type="ARBA" id="ARBA00022842"/>
    </source>
</evidence>
<evidence type="ECO:0000256" key="13">
    <source>
        <dbReference type="RuleBase" id="RU003785"/>
    </source>
</evidence>
<protein>
    <recommendedName>
        <fullName evidence="10">tRNA dimethylallyltransferase</fullName>
        <ecNumber evidence="10">2.5.1.75</ecNumber>
    </recommendedName>
    <alternativeName>
        <fullName evidence="10">Dimethylallyl diphosphate:tRNA dimethylallyltransferase</fullName>
        <shortName evidence="10">DMAPP:tRNA dimethylallyltransferase</shortName>
        <shortName evidence="10">DMATase</shortName>
    </alternativeName>
    <alternativeName>
        <fullName evidence="10">Isopentenyl-diphosphate:tRNA isopentenyltransferase</fullName>
        <shortName evidence="10">IPP transferase</shortName>
        <shortName evidence="10">IPPT</shortName>
        <shortName evidence="10">IPTase</shortName>
    </alternativeName>
</protein>
<dbReference type="SUPFAM" id="SSF52540">
    <property type="entry name" value="P-loop containing nucleoside triphosphate hydrolases"/>
    <property type="match status" value="1"/>
</dbReference>
<evidence type="ECO:0000256" key="1">
    <source>
        <dbReference type="ARBA" id="ARBA00001946"/>
    </source>
</evidence>
<evidence type="ECO:0000256" key="6">
    <source>
        <dbReference type="ARBA" id="ARBA00022741"/>
    </source>
</evidence>
<accession>A0A0S8FRV2</accession>
<dbReference type="EC" id="2.5.1.75" evidence="10"/>
<feature type="binding site" evidence="10">
    <location>
        <begin position="8"/>
        <end position="15"/>
    </location>
    <ligand>
        <name>ATP</name>
        <dbReference type="ChEBI" id="CHEBI:30616"/>
    </ligand>
</feature>
<evidence type="ECO:0000256" key="2">
    <source>
        <dbReference type="ARBA" id="ARBA00003213"/>
    </source>
</evidence>
<organism evidence="14 15">
    <name type="scientific">candidate division WOR_3 bacterium SM23_42</name>
    <dbReference type="NCBI Taxonomy" id="1703779"/>
    <lineage>
        <taxon>Bacteria</taxon>
        <taxon>Bacteria division WOR-3</taxon>
    </lineage>
</organism>
<comment type="similarity">
    <text evidence="3 10 13">Belongs to the IPP transferase family.</text>
</comment>
<dbReference type="Pfam" id="PF01715">
    <property type="entry name" value="IPPT"/>
    <property type="match status" value="1"/>
</dbReference>
<dbReference type="STRING" id="1703779.AMJ83_06660"/>
<name>A0A0S8FRV2_UNCW3</name>
<evidence type="ECO:0000256" key="3">
    <source>
        <dbReference type="ARBA" id="ARBA00005842"/>
    </source>
</evidence>
<keyword evidence="7 10" id="KW-0067">ATP-binding</keyword>
<dbReference type="GO" id="GO:0005524">
    <property type="term" value="F:ATP binding"/>
    <property type="evidence" value="ECO:0007669"/>
    <property type="project" value="UniProtKB-UniRule"/>
</dbReference>
<keyword evidence="8 10" id="KW-0460">Magnesium</keyword>
<dbReference type="InterPro" id="IPR039657">
    <property type="entry name" value="Dimethylallyltransferase"/>
</dbReference>
<dbReference type="PANTHER" id="PTHR11088:SF60">
    <property type="entry name" value="TRNA DIMETHYLALLYLTRANSFERASE"/>
    <property type="match status" value="1"/>
</dbReference>
<keyword evidence="5 10" id="KW-0819">tRNA processing</keyword>
<sequence>MKILTIVGPTAVGKTDIAVAIGARVSGEIISADSRQIYRHLTIGTAKPTLKQQRKVRFHLIDFVEPGEDYSCGQFARDAEQRIENIQDRNRTPIVCGGTGLYIKALFHPLDELPKSNRKTKEHLQAMIDKHGLGYLYDKLQRVDPTWAKRITPQDKQRIMRGLEVYKITGKPLSRLIGKKEKVARFLPYYIGLNLPRKMLYDKINRRFDNMIEQGLVGEVDSLLAHGFDPRSNALRTIGYKEIVEHLQGALTLDKAIDKAKRRTRNFAKRQITWFNNIPGLTWHNPDDPVLVDSIIRRSGI</sequence>
<comment type="cofactor">
    <cofactor evidence="1 10">
        <name>Mg(2+)</name>
        <dbReference type="ChEBI" id="CHEBI:18420"/>
    </cofactor>
</comment>
<evidence type="ECO:0000256" key="10">
    <source>
        <dbReference type="HAMAP-Rule" id="MF_00185"/>
    </source>
</evidence>
<dbReference type="Gene3D" id="3.40.50.300">
    <property type="entry name" value="P-loop containing nucleotide triphosphate hydrolases"/>
    <property type="match status" value="1"/>
</dbReference>
<keyword evidence="4 10" id="KW-0808">Transferase</keyword>
<evidence type="ECO:0000256" key="12">
    <source>
        <dbReference type="RuleBase" id="RU003784"/>
    </source>
</evidence>
<evidence type="ECO:0000256" key="7">
    <source>
        <dbReference type="ARBA" id="ARBA00022840"/>
    </source>
</evidence>
<dbReference type="PATRIC" id="fig|1703779.3.peg.1779"/>
<dbReference type="Gene3D" id="1.10.20.140">
    <property type="match status" value="1"/>
</dbReference>
<evidence type="ECO:0000256" key="4">
    <source>
        <dbReference type="ARBA" id="ARBA00022679"/>
    </source>
</evidence>
<dbReference type="InterPro" id="IPR027417">
    <property type="entry name" value="P-loop_NTPase"/>
</dbReference>
<proteinExistence type="inferred from homology"/>
<feature type="binding site" evidence="10">
    <location>
        <begin position="10"/>
        <end position="15"/>
    </location>
    <ligand>
        <name>substrate</name>
    </ligand>
</feature>
<dbReference type="InterPro" id="IPR018022">
    <property type="entry name" value="IPT"/>
</dbReference>
<evidence type="ECO:0000313" key="14">
    <source>
        <dbReference type="EMBL" id="KPK63455.1"/>
    </source>
</evidence>
<comment type="function">
    <text evidence="2 10 12">Catalyzes the transfer of a dimethylallyl group onto the adenine at position 37 in tRNAs that read codons beginning with uridine, leading to the formation of N6-(dimethylallyl)adenosine (i(6)A).</text>
</comment>
<dbReference type="AlphaFoldDB" id="A0A0S8FRV2"/>
<comment type="catalytic activity">
    <reaction evidence="9 10 11">
        <text>adenosine(37) in tRNA + dimethylallyl diphosphate = N(6)-dimethylallyladenosine(37) in tRNA + diphosphate</text>
        <dbReference type="Rhea" id="RHEA:26482"/>
        <dbReference type="Rhea" id="RHEA-COMP:10162"/>
        <dbReference type="Rhea" id="RHEA-COMP:10375"/>
        <dbReference type="ChEBI" id="CHEBI:33019"/>
        <dbReference type="ChEBI" id="CHEBI:57623"/>
        <dbReference type="ChEBI" id="CHEBI:74411"/>
        <dbReference type="ChEBI" id="CHEBI:74415"/>
        <dbReference type="EC" id="2.5.1.75"/>
    </reaction>
</comment>
<feature type="site" description="Interaction with substrate tRNA" evidence="10">
    <location>
        <position position="99"/>
    </location>
</feature>
<comment type="caution">
    <text evidence="14">The sequence shown here is derived from an EMBL/GenBank/DDBJ whole genome shotgun (WGS) entry which is preliminary data.</text>
</comment>